<dbReference type="EMBL" id="CP022745">
    <property type="protein sequence ID" value="ASY45798.1"/>
    <property type="molecule type" value="Genomic_DNA"/>
</dbReference>
<dbReference type="RefSeq" id="WP_017184464.1">
    <property type="nucleotide sequence ID" value="NZ_CP022745.1"/>
</dbReference>
<sequence length="123" mass="12883">MRILIAGCLLLTACGGEPGKPGNEAGPQQETATPVDDGKADCAIGADAGWARDCQIERTGEILTIRHPDGGFRRFRVLADGRGLEAADGAEMARLQIVDTGLVEIRIGGDRYRLPVKVAGSAP</sequence>
<evidence type="ECO:0000313" key="2">
    <source>
        <dbReference type="EMBL" id="ASY45798.1"/>
    </source>
</evidence>
<proteinExistence type="predicted"/>
<protein>
    <submittedName>
        <fullName evidence="2">Uncharacterized protein</fullName>
    </submittedName>
</protein>
<dbReference type="KEGG" id="shyd:CJD35_12830"/>
<evidence type="ECO:0000313" key="3">
    <source>
        <dbReference type="Proteomes" id="UP000217141"/>
    </source>
</evidence>
<organism evidence="2 3">
    <name type="scientific">Sphingobium xenophagum</name>
    <dbReference type="NCBI Taxonomy" id="121428"/>
    <lineage>
        <taxon>Bacteria</taxon>
        <taxon>Pseudomonadati</taxon>
        <taxon>Pseudomonadota</taxon>
        <taxon>Alphaproteobacteria</taxon>
        <taxon>Sphingomonadales</taxon>
        <taxon>Sphingomonadaceae</taxon>
        <taxon>Sphingobium</taxon>
    </lineage>
</organism>
<reference evidence="2 3" key="1">
    <citation type="submission" date="2017-08" db="EMBL/GenBank/DDBJ databases">
        <title>Whole Genome Sequence of Sphingobium hydrophobicum C1: Insights into Adaption to the Electronic-waste Contaminated Sediment.</title>
        <authorList>
            <person name="Song D."/>
            <person name="Chen X."/>
            <person name="Xu M."/>
        </authorList>
    </citation>
    <scope>NUCLEOTIDE SEQUENCE [LARGE SCALE GENOMIC DNA]</scope>
    <source>
        <strain evidence="2 3">C1</strain>
    </source>
</reference>
<gene>
    <name evidence="2" type="ORF">CJD35_12830</name>
</gene>
<name>A0A249MWU0_SPHXE</name>
<feature type="region of interest" description="Disordered" evidence="1">
    <location>
        <begin position="18"/>
        <end position="37"/>
    </location>
</feature>
<accession>A0A249MWU0</accession>
<dbReference type="Proteomes" id="UP000217141">
    <property type="component" value="Chromosome I"/>
</dbReference>
<evidence type="ECO:0000256" key="1">
    <source>
        <dbReference type="SAM" id="MobiDB-lite"/>
    </source>
</evidence>
<dbReference type="AlphaFoldDB" id="A0A249MWU0"/>